<feature type="transmembrane region" description="Helical" evidence="14">
    <location>
        <begin position="217"/>
        <end position="238"/>
    </location>
</feature>
<dbReference type="GO" id="GO:0006629">
    <property type="term" value="P:lipid metabolic process"/>
    <property type="evidence" value="ECO:0007669"/>
    <property type="project" value="UniProtKB-KW"/>
</dbReference>
<feature type="transmembrane region" description="Helical" evidence="14">
    <location>
        <begin position="166"/>
        <end position="184"/>
    </location>
</feature>
<feature type="transmembrane region" description="Helical" evidence="14">
    <location>
        <begin position="250"/>
        <end position="271"/>
    </location>
</feature>
<dbReference type="SUPFAM" id="SSF55729">
    <property type="entry name" value="Acyl-CoA N-acyltransferases (Nat)"/>
    <property type="match status" value="1"/>
</dbReference>
<dbReference type="Pfam" id="PF09924">
    <property type="entry name" value="LPG_synthase_C"/>
    <property type="match status" value="1"/>
</dbReference>
<evidence type="ECO:0000256" key="4">
    <source>
        <dbReference type="ARBA" id="ARBA00021546"/>
    </source>
</evidence>
<name>A0A1H7LZI6_OLID1</name>
<feature type="transmembrane region" description="Helical" evidence="14">
    <location>
        <begin position="393"/>
        <end position="412"/>
    </location>
</feature>
<dbReference type="InterPro" id="IPR051211">
    <property type="entry name" value="PG_lysyltransferase"/>
</dbReference>
<feature type="transmembrane region" description="Helical" evidence="14">
    <location>
        <begin position="92"/>
        <end position="112"/>
    </location>
</feature>
<keyword evidence="6 16" id="KW-0808">Transferase</keyword>
<feature type="transmembrane region" description="Helical" evidence="14">
    <location>
        <begin position="418"/>
        <end position="435"/>
    </location>
</feature>
<dbReference type="InterPro" id="IPR016181">
    <property type="entry name" value="Acyl_CoA_acyltransferase"/>
</dbReference>
<evidence type="ECO:0000313" key="16">
    <source>
        <dbReference type="EMBL" id="SEL03717.1"/>
    </source>
</evidence>
<comment type="catalytic activity">
    <reaction evidence="13">
        <text>L-lysyl-tRNA(Lys) + a 1,2-diacyl-sn-glycero-3-phospho-(1'-sn-glycerol) = a 1,2-diacyl-sn-glycero-3-phospho-1'-(3'-O-L-lysyl)-sn-glycerol + tRNA(Lys)</text>
        <dbReference type="Rhea" id="RHEA:10668"/>
        <dbReference type="Rhea" id="RHEA-COMP:9696"/>
        <dbReference type="Rhea" id="RHEA-COMP:9697"/>
        <dbReference type="ChEBI" id="CHEBI:64716"/>
        <dbReference type="ChEBI" id="CHEBI:75792"/>
        <dbReference type="ChEBI" id="CHEBI:78442"/>
        <dbReference type="ChEBI" id="CHEBI:78529"/>
        <dbReference type="EC" id="2.3.2.3"/>
    </reaction>
</comment>
<evidence type="ECO:0000256" key="8">
    <source>
        <dbReference type="ARBA" id="ARBA00022989"/>
    </source>
</evidence>
<feature type="domain" description="Phosphatidylglycerol lysyltransferase C-terminal" evidence="15">
    <location>
        <begin position="557"/>
        <end position="841"/>
    </location>
</feature>
<dbReference type="OrthoDB" id="145485at2"/>
<dbReference type="Proteomes" id="UP000199421">
    <property type="component" value="Unassembled WGS sequence"/>
</dbReference>
<keyword evidence="10 14" id="KW-0472">Membrane</keyword>
<feature type="transmembrane region" description="Helical" evidence="14">
    <location>
        <begin position="447"/>
        <end position="466"/>
    </location>
</feature>
<feature type="transmembrane region" description="Helical" evidence="14">
    <location>
        <begin position="478"/>
        <end position="495"/>
    </location>
</feature>
<keyword evidence="9" id="KW-0443">Lipid metabolism</keyword>
<sequence>MRNLKIHLKEQHYYFKEVLAFLFIMLGIYFLRQQREELFKVKQTIALTHPFWLSLGIILVGIYILLQAMMYVHSFRSVGKDISIKLAIHLFLKRNLVSVFLPGGGVTSLAFFTKEIERTGVSKTKINFASYIYGIIGIASIIVISIPVIAFTTLTNKAIGGEWETITILTILLLLIAFIGKSIYTQGYIYKLIVRYFPAFETIVEEIQRGKFSKKHLLYTLLYSTFIELVGIMHLYIAMEAIGINGNITAAIVSYVIATLFLCISPFMRGLGAVEISMVYILSKFNIDKTLAISITFLYRLFEFWLPLVAGLVSFLFQKGNLILRVFPSVLLFVLGIVNIASVLTPAIASRLKTLHQFIPNDTIHFSNYMVLLIGFLLMICSAFLIKGLRNAWIIALSLSALSLIGHITKAIDYEEASLALFTLITLIATYKQYYIKGDRKLQNFSVGTSFIIIISVLIYGTIGFYQLKSNHFNEDFTLGESIINTFACLVLLDTTYLNPQTEFAKLFIYSINIFGITAILLLFYSFVHPYIFDLAHNEEEREKADNLVQLYGKSPVDYFKVAHDKFFFFSAEPAGMISYKIANSYAIVLHEPICETDDFGKGKIISSFEAFCQQNSVKPVYYRVDEENLPFFTSMKKKALPIGQEAIVNLNDFTLEGKSNKSLRNALNNVQKKGFITKIYLPPIKDGLLQKLKYVSDDWLQSLDREEMVFSQGMFNELELKNHTIITLENNDEKVLSFLNIIPDYVPGEITYDLIRKTADAPNGNMDCLIVALIAYAKENGFQTLNMGLAPFSGIGKPEDIPQRTIKFAYEKLQQFKHYKGLRDFKDKFEPQWQTKYLVYNNDYDLLHIPLALNKVMRT</sequence>
<evidence type="ECO:0000256" key="9">
    <source>
        <dbReference type="ARBA" id="ARBA00023098"/>
    </source>
</evidence>
<dbReference type="GO" id="GO:0055091">
    <property type="term" value="P:phospholipid homeostasis"/>
    <property type="evidence" value="ECO:0007669"/>
    <property type="project" value="TreeGrafter"/>
</dbReference>
<evidence type="ECO:0000256" key="6">
    <source>
        <dbReference type="ARBA" id="ARBA00022679"/>
    </source>
</evidence>
<keyword evidence="7 14" id="KW-0812">Transmembrane</keyword>
<evidence type="ECO:0000256" key="12">
    <source>
        <dbReference type="ARBA" id="ARBA00031899"/>
    </source>
</evidence>
<dbReference type="GO" id="GO:0046677">
    <property type="term" value="P:response to antibiotic"/>
    <property type="evidence" value="ECO:0007669"/>
    <property type="project" value="UniProtKB-KW"/>
</dbReference>
<comment type="similarity">
    <text evidence="2">Belongs to the LPG synthase family.</text>
</comment>
<keyword evidence="11" id="KW-0046">Antibiotic resistance</keyword>
<evidence type="ECO:0000256" key="13">
    <source>
        <dbReference type="ARBA" id="ARBA00047540"/>
    </source>
</evidence>
<reference evidence="17" key="1">
    <citation type="submission" date="2016-10" db="EMBL/GenBank/DDBJ databases">
        <authorList>
            <person name="Varghese N."/>
            <person name="Submissions S."/>
        </authorList>
    </citation>
    <scope>NUCLEOTIDE SEQUENCE [LARGE SCALE GENOMIC DNA]</scope>
    <source>
        <strain evidence="17">DSM 18733</strain>
    </source>
</reference>
<accession>A0A1H7LZI6</accession>
<evidence type="ECO:0000256" key="3">
    <source>
        <dbReference type="ARBA" id="ARBA00012014"/>
    </source>
</evidence>
<feature type="transmembrane region" description="Helical" evidence="14">
    <location>
        <begin position="369"/>
        <end position="386"/>
    </location>
</feature>
<feature type="transmembrane region" description="Helical" evidence="14">
    <location>
        <begin position="12"/>
        <end position="31"/>
    </location>
</feature>
<evidence type="ECO:0000256" key="1">
    <source>
        <dbReference type="ARBA" id="ARBA00004651"/>
    </source>
</evidence>
<feature type="transmembrane region" description="Helical" evidence="14">
    <location>
        <begin position="329"/>
        <end position="349"/>
    </location>
</feature>
<dbReference type="PANTHER" id="PTHR34697:SF2">
    <property type="entry name" value="PHOSPHATIDYLGLYCEROL LYSYLTRANSFERASE"/>
    <property type="match status" value="1"/>
</dbReference>
<keyword evidence="17" id="KW-1185">Reference proteome</keyword>
<dbReference type="EC" id="2.3.2.3" evidence="3"/>
<dbReference type="STRING" id="407022.SAMN05661044_01802"/>
<dbReference type="GO" id="GO:0050071">
    <property type="term" value="F:phosphatidylglycerol lysyltransferase activity"/>
    <property type="evidence" value="ECO:0007669"/>
    <property type="project" value="UniProtKB-EC"/>
</dbReference>
<feature type="transmembrane region" description="Helical" evidence="14">
    <location>
        <begin position="291"/>
        <end position="317"/>
    </location>
</feature>
<evidence type="ECO:0000256" key="5">
    <source>
        <dbReference type="ARBA" id="ARBA00022475"/>
    </source>
</evidence>
<dbReference type="GO" id="GO:0005886">
    <property type="term" value="C:plasma membrane"/>
    <property type="evidence" value="ECO:0007669"/>
    <property type="project" value="UniProtKB-SubCell"/>
</dbReference>
<dbReference type="AlphaFoldDB" id="A0A1H7LZI6"/>
<gene>
    <name evidence="16" type="ORF">SAMN05661044_01802</name>
</gene>
<evidence type="ECO:0000256" key="10">
    <source>
        <dbReference type="ARBA" id="ARBA00023136"/>
    </source>
</evidence>
<organism evidence="16 17">
    <name type="scientific">Olivibacter domesticus</name>
    <name type="common">Pseudosphingobacterium domesticum</name>
    <dbReference type="NCBI Taxonomy" id="407022"/>
    <lineage>
        <taxon>Bacteria</taxon>
        <taxon>Pseudomonadati</taxon>
        <taxon>Bacteroidota</taxon>
        <taxon>Sphingobacteriia</taxon>
        <taxon>Sphingobacteriales</taxon>
        <taxon>Sphingobacteriaceae</taxon>
        <taxon>Olivibacter</taxon>
    </lineage>
</organism>
<feature type="transmembrane region" description="Helical" evidence="14">
    <location>
        <begin position="132"/>
        <end position="154"/>
    </location>
</feature>
<keyword evidence="5" id="KW-1003">Cell membrane</keyword>
<keyword evidence="8 14" id="KW-1133">Transmembrane helix</keyword>
<evidence type="ECO:0000256" key="11">
    <source>
        <dbReference type="ARBA" id="ARBA00023251"/>
    </source>
</evidence>
<dbReference type="PANTHER" id="PTHR34697">
    <property type="entry name" value="PHOSPHATIDYLGLYCEROL LYSYLTRANSFERASE"/>
    <property type="match status" value="1"/>
</dbReference>
<evidence type="ECO:0000256" key="2">
    <source>
        <dbReference type="ARBA" id="ARBA00008627"/>
    </source>
</evidence>
<protein>
    <recommendedName>
        <fullName evidence="4">Phosphatidylglycerol lysyltransferase</fullName>
        <ecNumber evidence="3">2.3.2.3</ecNumber>
    </recommendedName>
    <alternativeName>
        <fullName evidence="12">Lysylphosphatidylglycerol synthase</fullName>
    </alternativeName>
</protein>
<feature type="transmembrane region" description="Helical" evidence="14">
    <location>
        <begin position="507"/>
        <end position="528"/>
    </location>
</feature>
<dbReference type="InterPro" id="IPR024320">
    <property type="entry name" value="LPG_synthase_C"/>
</dbReference>
<proteinExistence type="inferred from homology"/>
<dbReference type="InterPro" id="IPR022791">
    <property type="entry name" value="L-PG_synthase/AglD"/>
</dbReference>
<feature type="transmembrane region" description="Helical" evidence="14">
    <location>
        <begin position="51"/>
        <end position="72"/>
    </location>
</feature>
<dbReference type="EMBL" id="FOAF01000001">
    <property type="protein sequence ID" value="SEL03717.1"/>
    <property type="molecule type" value="Genomic_DNA"/>
</dbReference>
<evidence type="ECO:0000313" key="17">
    <source>
        <dbReference type="Proteomes" id="UP000199421"/>
    </source>
</evidence>
<dbReference type="RefSeq" id="WP_093322344.1">
    <property type="nucleotide sequence ID" value="NZ_FOAF01000001.1"/>
</dbReference>
<evidence type="ECO:0000256" key="14">
    <source>
        <dbReference type="SAM" id="Phobius"/>
    </source>
</evidence>
<dbReference type="Pfam" id="PF03706">
    <property type="entry name" value="LPG_synthase_TM"/>
    <property type="match status" value="1"/>
</dbReference>
<comment type="subcellular location">
    <subcellularLocation>
        <location evidence="1">Cell membrane</location>
        <topology evidence="1">Multi-pass membrane protein</topology>
    </subcellularLocation>
</comment>
<evidence type="ECO:0000259" key="15">
    <source>
        <dbReference type="Pfam" id="PF09924"/>
    </source>
</evidence>
<evidence type="ECO:0000256" key="7">
    <source>
        <dbReference type="ARBA" id="ARBA00022692"/>
    </source>
</evidence>